<feature type="compositionally biased region" description="Acidic residues" evidence="6">
    <location>
        <begin position="947"/>
        <end position="958"/>
    </location>
</feature>
<protein>
    <recommendedName>
        <fullName evidence="12">Signal transduction protein Syg1</fullName>
    </recommendedName>
</protein>
<evidence type="ECO:0000313" key="11">
    <source>
        <dbReference type="Proteomes" id="UP000654913"/>
    </source>
</evidence>
<evidence type="ECO:0000259" key="8">
    <source>
        <dbReference type="PROSITE" id="PS51380"/>
    </source>
</evidence>
<dbReference type="PROSITE" id="PS51382">
    <property type="entry name" value="SPX"/>
    <property type="match status" value="1"/>
</dbReference>
<dbReference type="OrthoDB" id="9970435at2759"/>
<dbReference type="RefSeq" id="XP_041561645.1">
    <property type="nucleotide sequence ID" value="XM_041695967.1"/>
</dbReference>
<organism evidence="10 11">
    <name type="scientific">Aspergillus puulaauensis</name>
    <dbReference type="NCBI Taxonomy" id="1220207"/>
    <lineage>
        <taxon>Eukaryota</taxon>
        <taxon>Fungi</taxon>
        <taxon>Dikarya</taxon>
        <taxon>Ascomycota</taxon>
        <taxon>Pezizomycotina</taxon>
        <taxon>Eurotiomycetes</taxon>
        <taxon>Eurotiomycetidae</taxon>
        <taxon>Eurotiales</taxon>
        <taxon>Aspergillaceae</taxon>
        <taxon>Aspergillus</taxon>
    </lineage>
</organism>
<feature type="transmembrane region" description="Helical" evidence="7">
    <location>
        <begin position="487"/>
        <end position="508"/>
    </location>
</feature>
<feature type="transmembrane region" description="Helical" evidence="7">
    <location>
        <begin position="570"/>
        <end position="592"/>
    </location>
</feature>
<dbReference type="GO" id="GO:0005794">
    <property type="term" value="C:Golgi apparatus"/>
    <property type="evidence" value="ECO:0007669"/>
    <property type="project" value="TreeGrafter"/>
</dbReference>
<feature type="region of interest" description="Disordered" evidence="6">
    <location>
        <begin position="36"/>
        <end position="242"/>
    </location>
</feature>
<proteinExistence type="inferred from homology"/>
<name>A0A7R7XZG2_9EURO</name>
<dbReference type="InterPro" id="IPR004342">
    <property type="entry name" value="EXS_C"/>
</dbReference>
<feature type="transmembrane region" description="Helical" evidence="7">
    <location>
        <begin position="792"/>
        <end position="814"/>
    </location>
</feature>
<dbReference type="PANTHER" id="PTHR10783">
    <property type="entry name" value="XENOTROPIC AND POLYTROPIC RETROVIRUS RECEPTOR 1-RELATED"/>
    <property type="match status" value="1"/>
</dbReference>
<keyword evidence="3 7" id="KW-0812">Transmembrane</keyword>
<reference evidence="10" key="1">
    <citation type="submission" date="2021-01" db="EMBL/GenBank/DDBJ databases">
        <authorList>
            <consortium name="Aspergillus puulaauensis MK2 genome sequencing consortium"/>
            <person name="Kazuki M."/>
            <person name="Futagami T."/>
        </authorList>
    </citation>
    <scope>NUCLEOTIDE SEQUENCE</scope>
    <source>
        <strain evidence="10">MK2</strain>
    </source>
</reference>
<gene>
    <name evidence="10" type="ORF">APUU_71029S</name>
</gene>
<keyword evidence="5 7" id="KW-0472">Membrane</keyword>
<dbReference type="GO" id="GO:0006817">
    <property type="term" value="P:phosphate ion transport"/>
    <property type="evidence" value="ECO:0007669"/>
    <property type="project" value="TreeGrafter"/>
</dbReference>
<dbReference type="EMBL" id="AP024449">
    <property type="protein sequence ID" value="BCS29459.1"/>
    <property type="molecule type" value="Genomic_DNA"/>
</dbReference>
<dbReference type="PROSITE" id="PS51380">
    <property type="entry name" value="EXS"/>
    <property type="match status" value="1"/>
</dbReference>
<feature type="compositionally biased region" description="Polar residues" evidence="6">
    <location>
        <begin position="172"/>
        <end position="181"/>
    </location>
</feature>
<accession>A0A7R7XZG2</accession>
<feature type="region of interest" description="Disordered" evidence="6">
    <location>
        <begin position="866"/>
        <end position="911"/>
    </location>
</feature>
<dbReference type="PANTHER" id="PTHR10783:SF103">
    <property type="entry name" value="SOLUTE CARRIER FAMILY 53 MEMBER 1"/>
    <property type="match status" value="1"/>
</dbReference>
<feature type="transmembrane region" description="Helical" evidence="7">
    <location>
        <begin position="750"/>
        <end position="772"/>
    </location>
</feature>
<evidence type="ECO:0000256" key="4">
    <source>
        <dbReference type="ARBA" id="ARBA00022989"/>
    </source>
</evidence>
<evidence type="ECO:0000256" key="7">
    <source>
        <dbReference type="SAM" id="Phobius"/>
    </source>
</evidence>
<dbReference type="Proteomes" id="UP000654913">
    <property type="component" value="Chromosome 7"/>
</dbReference>
<feature type="compositionally biased region" description="Polar residues" evidence="6">
    <location>
        <begin position="56"/>
        <end position="69"/>
    </location>
</feature>
<dbReference type="GeneID" id="64979456"/>
<feature type="compositionally biased region" description="Polar residues" evidence="6">
    <location>
        <begin position="88"/>
        <end position="101"/>
    </location>
</feature>
<dbReference type="Pfam" id="PF03105">
    <property type="entry name" value="SPX"/>
    <property type="match status" value="1"/>
</dbReference>
<feature type="transmembrane region" description="Helical" evidence="7">
    <location>
        <begin position="598"/>
        <end position="616"/>
    </location>
</feature>
<dbReference type="GO" id="GO:0000822">
    <property type="term" value="F:inositol hexakisphosphate binding"/>
    <property type="evidence" value="ECO:0007669"/>
    <property type="project" value="TreeGrafter"/>
</dbReference>
<dbReference type="KEGG" id="apuu:APUU_71029S"/>
<feature type="compositionally biased region" description="Acidic residues" evidence="6">
    <location>
        <begin position="969"/>
        <end position="981"/>
    </location>
</feature>
<evidence type="ECO:0000256" key="1">
    <source>
        <dbReference type="ARBA" id="ARBA00004141"/>
    </source>
</evidence>
<dbReference type="AlphaFoldDB" id="A0A7R7XZG2"/>
<feature type="compositionally biased region" description="Low complexity" evidence="6">
    <location>
        <begin position="873"/>
        <end position="895"/>
    </location>
</feature>
<feature type="domain" description="EXS" evidence="8">
    <location>
        <begin position="681"/>
        <end position="875"/>
    </location>
</feature>
<feature type="compositionally biased region" description="Basic and acidic residues" evidence="6">
    <location>
        <begin position="959"/>
        <end position="968"/>
    </location>
</feature>
<dbReference type="Pfam" id="PF03124">
    <property type="entry name" value="EXS"/>
    <property type="match status" value="1"/>
</dbReference>
<keyword evidence="11" id="KW-1185">Reference proteome</keyword>
<feature type="compositionally biased region" description="Basic and acidic residues" evidence="6">
    <location>
        <begin position="149"/>
        <end position="166"/>
    </location>
</feature>
<feature type="transmembrane region" description="Helical" evidence="7">
    <location>
        <begin position="528"/>
        <end position="549"/>
    </location>
</feature>
<evidence type="ECO:0000313" key="10">
    <source>
        <dbReference type="EMBL" id="BCS29459.1"/>
    </source>
</evidence>
<feature type="transmembrane region" description="Helical" evidence="7">
    <location>
        <begin position="722"/>
        <end position="738"/>
    </location>
</feature>
<comment type="subcellular location">
    <subcellularLocation>
        <location evidence="1">Membrane</location>
        <topology evidence="1">Multi-pass membrane protein</topology>
    </subcellularLocation>
</comment>
<reference evidence="10" key="2">
    <citation type="submission" date="2021-02" db="EMBL/GenBank/DDBJ databases">
        <title>Aspergillus puulaauensis MK2 genome sequence.</title>
        <authorList>
            <person name="Futagami T."/>
            <person name="Mori K."/>
            <person name="Kadooka C."/>
            <person name="Tanaka T."/>
        </authorList>
    </citation>
    <scope>NUCLEOTIDE SEQUENCE</scope>
    <source>
        <strain evidence="10">MK2</strain>
    </source>
</reference>
<evidence type="ECO:0000256" key="5">
    <source>
        <dbReference type="ARBA" id="ARBA00023136"/>
    </source>
</evidence>
<dbReference type="InterPro" id="IPR004331">
    <property type="entry name" value="SPX_dom"/>
</dbReference>
<feature type="domain" description="SPX" evidence="9">
    <location>
        <begin position="1"/>
        <end position="431"/>
    </location>
</feature>
<keyword evidence="4 7" id="KW-1133">Transmembrane helix</keyword>
<sequence>MKFAKELEHELVPEWRAKYLDYKAGKKKVKAIARAIQKANRTPNNPSIRRPPPGQGDQSDTPLGSNRSASFRRAEKQIDGSDGEYNLTVKSPSLTSRSTPGQRHERQPLRVPGSRFSAVVGSYGSILASPPQHPGTSDAASLELPDPAIDYHDDARSSERHTDRRIAPQTPSPVMSRQGTSRAAFKDPTHHTPPAKQPVATSGESKKSVASGSSSRRNSRLLKRVLSTTESAEKLAEAEQRTEVERKQDEFFAFLDSELAKIESFYHMKEQEATARLKVLREQLHTMRDQRIQEILHAKRYRNRDAEPKPTETLGTFNGRLFKDAFPGRRIGKNSKALAALATPGGGQAQDSDSIVRRRDFTRQPPEPQQQPKSEVPYRSAKRKLKYALQEFYRGVELLKAYAYLNRTAFRKINKKYDKVVDTRPSMRYMGDKVNRAWFVQSEVTESLLAIAEDLYARYFEGGKRKIAASKLRHTIRKSGDYSPNTFRCGLLAMAGILFAIQSLIYASQHLRGEDATIRTHTSYLLQIYGGYFLVVFHFLLFCLDCMVWDRTKINYVFVFEYDTRHALDWRQLTELPCFFLFILGLFMWLNFLSVNDMFVYWPVVLIGLTLIVLFLPARILYHRSRKWWAYSNWRLLLAGLYPVEFRDFFLGDMYCSQTYAMGNISLFFCLYAKHWGDPPMCNSSHSRLLGFFTTLPSIWRAFQCIRRYVDTKNIFPHLLNFGKYLFGVLYYATLSMYRIEKVTRFQAPFITFALLNAVYTSVWDLAMDWSLGNVYAKHPLLRETLAFRRVWVYYVAMVLDVVVRFNWIFYAIFAHDLQHSAVLSFVVSFSEICRRGIWTIFRVENEHCTNVLLFRASRDVPLPYEVPSTGGQAEQPSEQPQAQDAQAAVSPSPAGDVEQATPSTPGRPRALSRVGTMLASAHAQDFQRKRQPGEMGGATVAHGETDTPDDTSDEEDSGDTRSYRDAEDAIVEEVPSDDTR</sequence>
<dbReference type="GO" id="GO:0016036">
    <property type="term" value="P:cellular response to phosphate starvation"/>
    <property type="evidence" value="ECO:0007669"/>
    <property type="project" value="TreeGrafter"/>
</dbReference>
<evidence type="ECO:0000259" key="9">
    <source>
        <dbReference type="PROSITE" id="PS51382"/>
    </source>
</evidence>
<feature type="compositionally biased region" description="Basic and acidic residues" evidence="6">
    <location>
        <begin position="231"/>
        <end position="242"/>
    </location>
</feature>
<evidence type="ECO:0008006" key="12">
    <source>
        <dbReference type="Google" id="ProtNLM"/>
    </source>
</evidence>
<evidence type="ECO:0000256" key="2">
    <source>
        <dbReference type="ARBA" id="ARBA00009665"/>
    </source>
</evidence>
<evidence type="ECO:0000256" key="3">
    <source>
        <dbReference type="ARBA" id="ARBA00022692"/>
    </source>
</evidence>
<evidence type="ECO:0000256" key="6">
    <source>
        <dbReference type="SAM" id="MobiDB-lite"/>
    </source>
</evidence>
<dbReference type="GO" id="GO:0005886">
    <property type="term" value="C:plasma membrane"/>
    <property type="evidence" value="ECO:0007669"/>
    <property type="project" value="TreeGrafter"/>
</dbReference>
<comment type="similarity">
    <text evidence="2">Belongs to the SYG1 (TC 2.A.94) family.</text>
</comment>
<feature type="region of interest" description="Disordered" evidence="6">
    <location>
        <begin position="923"/>
        <end position="981"/>
    </location>
</feature>
<dbReference type="CDD" id="cd14475">
    <property type="entry name" value="SPX_SYG1_like"/>
    <property type="match status" value="1"/>
</dbReference>